<comment type="caution">
    <text evidence="2">The sequence shown here is derived from an EMBL/GenBank/DDBJ whole genome shotgun (WGS) entry which is preliminary data.</text>
</comment>
<dbReference type="Proteomes" id="UP000722357">
    <property type="component" value="Unassembled WGS sequence"/>
</dbReference>
<evidence type="ECO:0000313" key="3">
    <source>
        <dbReference type="Proteomes" id="UP000722357"/>
    </source>
</evidence>
<feature type="domain" description="Dienelactone hydrolase" evidence="1">
    <location>
        <begin position="7"/>
        <end position="70"/>
    </location>
</feature>
<dbReference type="InterPro" id="IPR029058">
    <property type="entry name" value="AB_hydrolase_fold"/>
</dbReference>
<dbReference type="Pfam" id="PF01738">
    <property type="entry name" value="DLH"/>
    <property type="match status" value="1"/>
</dbReference>
<organism evidence="2 3">
    <name type="scientific">Phocaeicola plebeius</name>
    <dbReference type="NCBI Taxonomy" id="310297"/>
    <lineage>
        <taxon>Bacteria</taxon>
        <taxon>Pseudomonadati</taxon>
        <taxon>Bacteroidota</taxon>
        <taxon>Bacteroidia</taxon>
        <taxon>Bacteroidales</taxon>
        <taxon>Bacteroidaceae</taxon>
        <taxon>Phocaeicola</taxon>
    </lineage>
</organism>
<keyword evidence="2" id="KW-0378">Hydrolase</keyword>
<dbReference type="SUPFAM" id="SSF53474">
    <property type="entry name" value="alpha/beta-Hydrolases"/>
    <property type="match status" value="1"/>
</dbReference>
<dbReference type="AlphaFoldDB" id="A0A921HIG0"/>
<protein>
    <submittedName>
        <fullName evidence="2">Dienelactone hydrolase family protein</fullName>
    </submittedName>
</protein>
<dbReference type="InterPro" id="IPR002925">
    <property type="entry name" value="Dienelactn_hydro"/>
</dbReference>
<proteinExistence type="predicted"/>
<gene>
    <name evidence="2" type="ORF">K8V40_06875</name>
</gene>
<dbReference type="Gene3D" id="3.40.50.1820">
    <property type="entry name" value="alpha/beta hydrolase"/>
    <property type="match status" value="1"/>
</dbReference>
<name>A0A921HIG0_9BACT</name>
<reference evidence="2" key="2">
    <citation type="submission" date="2021-09" db="EMBL/GenBank/DDBJ databases">
        <authorList>
            <person name="Gilroy R."/>
        </authorList>
    </citation>
    <scope>NUCLEOTIDE SEQUENCE</scope>
    <source>
        <strain evidence="2">9794</strain>
    </source>
</reference>
<reference evidence="2" key="1">
    <citation type="journal article" date="2021" name="PeerJ">
        <title>Extensive microbial diversity within the chicken gut microbiome revealed by metagenomics and culture.</title>
        <authorList>
            <person name="Gilroy R."/>
            <person name="Ravi A."/>
            <person name="Getino M."/>
            <person name="Pursley I."/>
            <person name="Horton D.L."/>
            <person name="Alikhan N.F."/>
            <person name="Baker D."/>
            <person name="Gharbi K."/>
            <person name="Hall N."/>
            <person name="Watson M."/>
            <person name="Adriaenssens E.M."/>
            <person name="Foster-Nyarko E."/>
            <person name="Jarju S."/>
            <person name="Secka A."/>
            <person name="Antonio M."/>
            <person name="Oren A."/>
            <person name="Chaudhuri R.R."/>
            <person name="La Ragione R."/>
            <person name="Hildebrand F."/>
            <person name="Pallen M.J."/>
        </authorList>
    </citation>
    <scope>NUCLEOTIDE SEQUENCE</scope>
    <source>
        <strain evidence="2">9794</strain>
    </source>
</reference>
<dbReference type="EMBL" id="DYWE01000066">
    <property type="protein sequence ID" value="HJF81362.1"/>
    <property type="molecule type" value="Genomic_DNA"/>
</dbReference>
<sequence>MTFSPLHNIKKNNALPTLFMVGDNDKLVPLKTAQKFKDLTEENGATCILKVYKKQEHGFFNYKPNSNNKYYKITLKELESFLHKLGYLQK</sequence>
<dbReference type="GO" id="GO:0016787">
    <property type="term" value="F:hydrolase activity"/>
    <property type="evidence" value="ECO:0007669"/>
    <property type="project" value="UniProtKB-KW"/>
</dbReference>
<evidence type="ECO:0000259" key="1">
    <source>
        <dbReference type="Pfam" id="PF01738"/>
    </source>
</evidence>
<accession>A0A921HIG0</accession>
<evidence type="ECO:0000313" key="2">
    <source>
        <dbReference type="EMBL" id="HJF81362.1"/>
    </source>
</evidence>